<feature type="domain" description="Toprim" evidence="12">
    <location>
        <begin position="3"/>
        <end position="116"/>
    </location>
</feature>
<dbReference type="PANTHER" id="PTHR42785">
    <property type="entry name" value="DNA TOPOISOMERASE, TYPE IA, CORE"/>
    <property type="match status" value="1"/>
</dbReference>
<feature type="site" description="Interaction with DNA" evidence="10">
    <location>
        <position position="143"/>
    </location>
</feature>
<dbReference type="CDD" id="cd00186">
    <property type="entry name" value="TOP1Ac"/>
    <property type="match status" value="1"/>
</dbReference>
<dbReference type="AlphaFoldDB" id="A0A1J4SD02"/>
<dbReference type="Pfam" id="PF01751">
    <property type="entry name" value="Toprim"/>
    <property type="match status" value="1"/>
</dbReference>
<dbReference type="InterPro" id="IPR028612">
    <property type="entry name" value="Topoisom_1_IA"/>
</dbReference>
<comment type="catalytic activity">
    <reaction evidence="1 10">
        <text>ATP-independent breakage of single-stranded DNA, followed by passage and rejoining.</text>
        <dbReference type="EC" id="5.6.2.1"/>
    </reaction>
</comment>
<feature type="site" description="Interaction with DNA" evidence="10">
    <location>
        <position position="142"/>
    </location>
</feature>
<dbReference type="PROSITE" id="PS50880">
    <property type="entry name" value="TOPRIM"/>
    <property type="match status" value="1"/>
</dbReference>
<feature type="site" description="Interaction with DNA" evidence="10">
    <location>
        <position position="146"/>
    </location>
</feature>
<evidence type="ECO:0000313" key="15">
    <source>
        <dbReference type="Proteomes" id="UP000182278"/>
    </source>
</evidence>
<dbReference type="GO" id="GO:0003917">
    <property type="term" value="F:DNA topoisomerase type I (single strand cut, ATP-independent) activity"/>
    <property type="evidence" value="ECO:0007669"/>
    <property type="project" value="UniProtKB-UniRule"/>
</dbReference>
<dbReference type="SMART" id="SM00437">
    <property type="entry name" value="TOP1Ac"/>
    <property type="match status" value="1"/>
</dbReference>
<dbReference type="SUPFAM" id="SSF56712">
    <property type="entry name" value="Prokaryotic type I DNA topoisomerase"/>
    <property type="match status" value="1"/>
</dbReference>
<evidence type="ECO:0000256" key="7">
    <source>
        <dbReference type="ARBA" id="ARBA00023029"/>
    </source>
</evidence>
<name>A0A1J4SD02_9BACT</name>
<accession>A0A1J4SD02</accession>
<dbReference type="EC" id="5.6.2.1" evidence="10"/>
<organism evidence="14 15">
    <name type="scientific">Candidatus Desantisbacteria bacterium CG1_02_38_46</name>
    <dbReference type="NCBI Taxonomy" id="1817893"/>
    <lineage>
        <taxon>Bacteria</taxon>
        <taxon>Candidatus Desantisiibacteriota</taxon>
    </lineage>
</organism>
<dbReference type="NCBIfam" id="TIGR01051">
    <property type="entry name" value="topA_bact"/>
    <property type="match status" value="1"/>
</dbReference>
<dbReference type="STRING" id="1817893.AUJ66_07305"/>
<sequence length="688" mass="78321">MPKSLVIVESPAKVKTINKFLGPDYLIKASMGHIKDLPRTELGIDVDNGFKPKFVVIKQRKKTVKEIVQAAKTAKYIYLATDPDREGEAIAFHLATEINSKKVDSSRVKRVTFNEITKEVVSAAFANPGQLDINKIEAQQARRILDRLVGYKLSPLLWRKVKRGLSAGRVQSVAVRIICEREEEIEKFKPEEYWTITARLEGINPPPFLAKLEKSPAGKKIKIENETESKKILGELQGATYTVVNLKKEDKKKFPSPPFITSTMQQEASRRFRFTTTRTMNIAQALYEGISVGEEGPVGLITYMRTDSVRVAQEAQNMARKYIRQNYGENFLPPGPPQYKSKKSAQEAHEAIRPTSIYREPEKIKQYLNPEQYRLYKLIWERFLASQMKPATLEVRTIEIEARQYLFRATGTVVKDKGFMAAYDSVVPRCNVGVGSGRDCSDTNSSGRVYSAEAEEEETKEEQQLPAVKKGEVLKLLELIPKQNFTMPPPRYTEASLVRIMEEKGIGRPSTYAPTIQTIQGRRYVAKEKGKFYPTELGKIVNELLVNNFPLIIDVKFTADMEEELDEVEEGKLSWIKVVGDFYQPFSETLQEAQMKIKKVKREEKLSGEMCPKCGSPMVEREGRFGKFFACSGFPKCKYTKSISLGIKCPQCGSEVIIRRTKKGRTFYGCSNYPECKFMSWQKPENRD</sequence>
<evidence type="ECO:0000256" key="3">
    <source>
        <dbReference type="ARBA" id="ARBA00022723"/>
    </source>
</evidence>
<evidence type="ECO:0000256" key="9">
    <source>
        <dbReference type="ARBA" id="ARBA00023235"/>
    </source>
</evidence>
<comment type="similarity">
    <text evidence="2 10">Belongs to the type IA topoisomerase family.</text>
</comment>
<dbReference type="InterPro" id="IPR006171">
    <property type="entry name" value="TOPRIM_dom"/>
</dbReference>
<dbReference type="InterPro" id="IPR013497">
    <property type="entry name" value="Topo_IA_cen"/>
</dbReference>
<evidence type="ECO:0000256" key="2">
    <source>
        <dbReference type="ARBA" id="ARBA00009446"/>
    </source>
</evidence>
<dbReference type="Gene3D" id="2.70.20.10">
    <property type="entry name" value="Topoisomerase I, domain 3"/>
    <property type="match status" value="1"/>
</dbReference>
<dbReference type="InterPro" id="IPR023405">
    <property type="entry name" value="Topo_IA_core_domain"/>
</dbReference>
<keyword evidence="7 10" id="KW-0799">Topoisomerase</keyword>
<evidence type="ECO:0000256" key="1">
    <source>
        <dbReference type="ARBA" id="ARBA00000213"/>
    </source>
</evidence>
<comment type="function">
    <text evidence="10">Releases the supercoiling and torsional tension of DNA, which is introduced during the DNA replication and transcription, by transiently cleaving and rejoining one strand of the DNA duplex. Introduces a single-strand break via transesterification at a target site in duplex DNA. The scissile phosphodiester is attacked by the catalytic tyrosine of the enzyme, resulting in the formation of a DNA-(5'-phosphotyrosyl)-enzyme intermediate and the expulsion of a 3'-OH DNA strand. The free DNA strand then undergoes passage around the unbroken strand, thus removing DNA supercoils. Finally, in the religation step, the DNA 3'-OH attacks the covalent intermediate to expel the active-site tyrosine and restore the DNA phosphodiester backbone.</text>
</comment>
<evidence type="ECO:0000256" key="8">
    <source>
        <dbReference type="ARBA" id="ARBA00023125"/>
    </source>
</evidence>
<dbReference type="InterPro" id="IPR013825">
    <property type="entry name" value="Topo_IA_cen_sub2"/>
</dbReference>
<evidence type="ECO:0000256" key="5">
    <source>
        <dbReference type="ARBA" id="ARBA00022833"/>
    </source>
</evidence>
<dbReference type="InterPro" id="IPR013498">
    <property type="entry name" value="Topo_IA_Znf"/>
</dbReference>
<feature type="region of interest" description="Disordered" evidence="11">
    <location>
        <begin position="437"/>
        <end position="463"/>
    </location>
</feature>
<dbReference type="Gene3D" id="1.10.290.10">
    <property type="entry name" value="Topoisomerase I, domain 4"/>
    <property type="match status" value="1"/>
</dbReference>
<dbReference type="CDD" id="cd03363">
    <property type="entry name" value="TOPRIM_TopoIA_TopoI"/>
    <property type="match status" value="1"/>
</dbReference>
<feature type="site" description="Interaction with DNA" evidence="10">
    <location>
        <position position="33"/>
    </location>
</feature>
<dbReference type="InterPro" id="IPR023406">
    <property type="entry name" value="Topo_IA_AS"/>
</dbReference>
<dbReference type="Gene3D" id="3.40.50.140">
    <property type="match status" value="1"/>
</dbReference>
<evidence type="ECO:0000259" key="13">
    <source>
        <dbReference type="PROSITE" id="PS52039"/>
    </source>
</evidence>
<feature type="domain" description="Topo IA-type catalytic" evidence="13">
    <location>
        <begin position="132"/>
        <end position="590"/>
    </location>
</feature>
<dbReference type="InterPro" id="IPR013824">
    <property type="entry name" value="Topo_IA_cen_sub1"/>
</dbReference>
<keyword evidence="8 10" id="KW-0238">DNA-binding</keyword>
<proteinExistence type="inferred from homology"/>
<feature type="site" description="Interaction with DNA" evidence="10">
    <location>
        <position position="151"/>
    </location>
</feature>
<dbReference type="InterPro" id="IPR000380">
    <property type="entry name" value="Topo_IA"/>
</dbReference>
<evidence type="ECO:0000256" key="10">
    <source>
        <dbReference type="HAMAP-Rule" id="MF_00952"/>
    </source>
</evidence>
<evidence type="ECO:0000259" key="12">
    <source>
        <dbReference type="PROSITE" id="PS50880"/>
    </source>
</evidence>
<dbReference type="Gene3D" id="1.10.460.10">
    <property type="entry name" value="Topoisomerase I, domain 2"/>
    <property type="match status" value="1"/>
</dbReference>
<dbReference type="PROSITE" id="PS52039">
    <property type="entry name" value="TOPO_IA_2"/>
    <property type="match status" value="1"/>
</dbReference>
<dbReference type="SUPFAM" id="SSF57783">
    <property type="entry name" value="Zinc beta-ribbon"/>
    <property type="match status" value="2"/>
</dbReference>
<dbReference type="GO" id="GO:0005694">
    <property type="term" value="C:chromosome"/>
    <property type="evidence" value="ECO:0007669"/>
    <property type="project" value="InterPro"/>
</dbReference>
<comment type="subunit">
    <text evidence="10">Monomer.</text>
</comment>
<dbReference type="HAMAP" id="MF_00952">
    <property type="entry name" value="Topoisom_1_prok"/>
    <property type="match status" value="1"/>
</dbReference>
<dbReference type="InterPro" id="IPR003601">
    <property type="entry name" value="Topo_IA_2"/>
</dbReference>
<dbReference type="InterPro" id="IPR034149">
    <property type="entry name" value="TOPRIM_TopoI"/>
</dbReference>
<dbReference type="Pfam" id="PF01396">
    <property type="entry name" value="Zn_ribbon_Top1"/>
    <property type="match status" value="2"/>
</dbReference>
<feature type="site" description="Interaction with DNA" evidence="10">
    <location>
        <position position="522"/>
    </location>
</feature>
<feature type="region of interest" description="Interaction with DNA" evidence="10">
    <location>
        <begin position="166"/>
        <end position="171"/>
    </location>
</feature>
<dbReference type="SMART" id="SM00436">
    <property type="entry name" value="TOP1Bc"/>
    <property type="match status" value="1"/>
</dbReference>
<protein>
    <recommendedName>
        <fullName evidence="10">DNA topoisomerase 1</fullName>
        <ecNumber evidence="10">5.6.2.1</ecNumber>
    </recommendedName>
    <alternativeName>
        <fullName evidence="10">DNA topoisomerase I</fullName>
    </alternativeName>
</protein>
<reference evidence="14 15" key="1">
    <citation type="journal article" date="2016" name="Environ. Microbiol.">
        <title>Genomic resolution of a cold subsurface aquifer community provides metabolic insights for novel microbes adapted to high CO concentrations.</title>
        <authorList>
            <person name="Probst A.J."/>
            <person name="Castelle C.J."/>
            <person name="Singh A."/>
            <person name="Brown C.T."/>
            <person name="Anantharaman K."/>
            <person name="Sharon I."/>
            <person name="Hug L.A."/>
            <person name="Burstein D."/>
            <person name="Emerson J.B."/>
            <person name="Thomas B.C."/>
            <person name="Banfield J.F."/>
        </authorList>
    </citation>
    <scope>NUCLEOTIDE SEQUENCE [LARGE SCALE GENOMIC DNA]</scope>
    <source>
        <strain evidence="14">CG1_02_38_46</strain>
    </source>
</reference>
<evidence type="ECO:0000313" key="14">
    <source>
        <dbReference type="EMBL" id="OIN96117.1"/>
    </source>
</evidence>
<keyword evidence="3" id="KW-0479">Metal-binding</keyword>
<feature type="site" description="Interaction with DNA" evidence="10">
    <location>
        <position position="158"/>
    </location>
</feature>
<evidence type="ECO:0000256" key="6">
    <source>
        <dbReference type="ARBA" id="ARBA00022842"/>
    </source>
</evidence>
<keyword evidence="4" id="KW-0863">Zinc-finger</keyword>
<gene>
    <name evidence="10" type="primary">topA</name>
    <name evidence="14" type="ORF">AUJ66_07305</name>
</gene>
<dbReference type="EMBL" id="MNUO01000111">
    <property type="protein sequence ID" value="OIN96117.1"/>
    <property type="molecule type" value="Genomic_DNA"/>
</dbReference>
<dbReference type="Gene3D" id="3.30.65.10">
    <property type="entry name" value="Bacterial Topoisomerase I, domain 1"/>
    <property type="match status" value="2"/>
</dbReference>
<dbReference type="InterPro" id="IPR013826">
    <property type="entry name" value="Topo_IA_cen_sub3"/>
</dbReference>
<comment type="caution">
    <text evidence="14">The sequence shown here is derived from an EMBL/GenBank/DDBJ whole genome shotgun (WGS) entry which is preliminary data.</text>
</comment>
<dbReference type="PRINTS" id="PR00417">
    <property type="entry name" value="PRTPISMRASEI"/>
</dbReference>
<dbReference type="GO" id="GO:0008270">
    <property type="term" value="F:zinc ion binding"/>
    <property type="evidence" value="ECO:0007669"/>
    <property type="project" value="UniProtKB-KW"/>
</dbReference>
<keyword evidence="9 10" id="KW-0413">Isomerase</keyword>
<dbReference type="Pfam" id="PF01131">
    <property type="entry name" value="Topoisom_bac"/>
    <property type="match status" value="2"/>
</dbReference>
<dbReference type="PANTHER" id="PTHR42785:SF1">
    <property type="entry name" value="DNA TOPOISOMERASE"/>
    <property type="match status" value="1"/>
</dbReference>
<dbReference type="Proteomes" id="UP000182278">
    <property type="component" value="Unassembled WGS sequence"/>
</dbReference>
<evidence type="ECO:0000256" key="11">
    <source>
        <dbReference type="SAM" id="MobiDB-lite"/>
    </source>
</evidence>
<feature type="site" description="Interaction with DNA" evidence="10">
    <location>
        <position position="305"/>
    </location>
</feature>
<dbReference type="InterPro" id="IPR003602">
    <property type="entry name" value="Topo_IA_DNA-bd_dom"/>
</dbReference>
<dbReference type="SMART" id="SM00493">
    <property type="entry name" value="TOPRIM"/>
    <property type="match status" value="1"/>
</dbReference>
<evidence type="ECO:0000256" key="4">
    <source>
        <dbReference type="ARBA" id="ARBA00022771"/>
    </source>
</evidence>
<dbReference type="InterPro" id="IPR005733">
    <property type="entry name" value="TopoI_bac-type"/>
</dbReference>
<feature type="active site" description="O-(5'-phospho-DNA)-tyrosine intermediate" evidence="10">
    <location>
        <position position="303"/>
    </location>
</feature>
<keyword evidence="6" id="KW-0460">Magnesium</keyword>
<dbReference type="GO" id="GO:0006265">
    <property type="term" value="P:DNA topological change"/>
    <property type="evidence" value="ECO:0007669"/>
    <property type="project" value="UniProtKB-UniRule"/>
</dbReference>
<dbReference type="GO" id="GO:0003677">
    <property type="term" value="F:DNA binding"/>
    <property type="evidence" value="ECO:0007669"/>
    <property type="project" value="UniProtKB-KW"/>
</dbReference>
<keyword evidence="5" id="KW-0862">Zinc</keyword>
<dbReference type="PROSITE" id="PS00396">
    <property type="entry name" value="TOPO_IA_1"/>
    <property type="match status" value="1"/>
</dbReference>